<feature type="transmembrane region" description="Helical" evidence="1">
    <location>
        <begin position="61"/>
        <end position="80"/>
    </location>
</feature>
<comment type="caution">
    <text evidence="2">The sequence shown here is derived from an EMBL/GenBank/DDBJ whole genome shotgun (WGS) entry which is preliminary data.</text>
</comment>
<evidence type="ECO:0000313" key="3">
    <source>
        <dbReference type="Proteomes" id="UP000193560"/>
    </source>
</evidence>
<dbReference type="AlphaFoldDB" id="A0A1X2IAW3"/>
<keyword evidence="1" id="KW-1133">Transmembrane helix</keyword>
<name>A0A1X2IAW3_9FUNG</name>
<feature type="transmembrane region" description="Helical" evidence="1">
    <location>
        <begin position="6"/>
        <end position="25"/>
    </location>
</feature>
<protein>
    <submittedName>
        <fullName evidence="2">Uncharacterized protein</fullName>
    </submittedName>
</protein>
<evidence type="ECO:0000256" key="1">
    <source>
        <dbReference type="SAM" id="Phobius"/>
    </source>
</evidence>
<evidence type="ECO:0000313" key="2">
    <source>
        <dbReference type="EMBL" id="ORZ13035.1"/>
    </source>
</evidence>
<sequence>MYKWEIIFIMRAMYNVCICMPVYLYKKYEKCRIFKYTMLDMIVTIKKKNPCRRKKKIRRPLNLLLLLPFGSFSPPLLHTVL</sequence>
<proteinExistence type="predicted"/>
<feature type="non-terminal residue" evidence="2">
    <location>
        <position position="81"/>
    </location>
</feature>
<gene>
    <name evidence="2" type="ORF">BCR42DRAFT_419025</name>
</gene>
<reference evidence="2 3" key="1">
    <citation type="submission" date="2016-07" db="EMBL/GenBank/DDBJ databases">
        <title>Pervasive Adenine N6-methylation of Active Genes in Fungi.</title>
        <authorList>
            <consortium name="DOE Joint Genome Institute"/>
            <person name="Mondo S.J."/>
            <person name="Dannebaum R.O."/>
            <person name="Kuo R.C."/>
            <person name="Labutti K."/>
            <person name="Haridas S."/>
            <person name="Kuo A."/>
            <person name="Salamov A."/>
            <person name="Ahrendt S.R."/>
            <person name="Lipzen A."/>
            <person name="Sullivan W."/>
            <person name="Andreopoulos W.B."/>
            <person name="Clum A."/>
            <person name="Lindquist E."/>
            <person name="Daum C."/>
            <person name="Ramamoorthy G.K."/>
            <person name="Gryganskyi A."/>
            <person name="Culley D."/>
            <person name="Magnuson J.K."/>
            <person name="James T.Y."/>
            <person name="O'Malley M.A."/>
            <person name="Stajich J.E."/>
            <person name="Spatafora J.W."/>
            <person name="Visel A."/>
            <person name="Grigoriev I.V."/>
        </authorList>
    </citation>
    <scope>NUCLEOTIDE SEQUENCE [LARGE SCALE GENOMIC DNA]</scope>
    <source>
        <strain evidence="2 3">NRRL 1336</strain>
    </source>
</reference>
<keyword evidence="1" id="KW-0812">Transmembrane</keyword>
<dbReference type="EMBL" id="MCGE01000017">
    <property type="protein sequence ID" value="ORZ13035.1"/>
    <property type="molecule type" value="Genomic_DNA"/>
</dbReference>
<dbReference type="Proteomes" id="UP000193560">
    <property type="component" value="Unassembled WGS sequence"/>
</dbReference>
<organism evidence="2 3">
    <name type="scientific">Absidia repens</name>
    <dbReference type="NCBI Taxonomy" id="90262"/>
    <lineage>
        <taxon>Eukaryota</taxon>
        <taxon>Fungi</taxon>
        <taxon>Fungi incertae sedis</taxon>
        <taxon>Mucoromycota</taxon>
        <taxon>Mucoromycotina</taxon>
        <taxon>Mucoromycetes</taxon>
        <taxon>Mucorales</taxon>
        <taxon>Cunninghamellaceae</taxon>
        <taxon>Absidia</taxon>
    </lineage>
</organism>
<keyword evidence="3" id="KW-1185">Reference proteome</keyword>
<keyword evidence="1" id="KW-0472">Membrane</keyword>
<accession>A0A1X2IAW3</accession>